<gene>
    <name evidence="2" type="ORF">J0S82_017891</name>
</gene>
<name>A0A8J6DKJ5_GALPY</name>
<keyword evidence="3" id="KW-1185">Reference proteome</keyword>
<evidence type="ECO:0000313" key="2">
    <source>
        <dbReference type="EMBL" id="KAG8511085.1"/>
    </source>
</evidence>
<comment type="caution">
    <text evidence="2">The sequence shown here is derived from an EMBL/GenBank/DDBJ whole genome shotgun (WGS) entry which is preliminary data.</text>
</comment>
<feature type="region of interest" description="Disordered" evidence="1">
    <location>
        <begin position="40"/>
        <end position="116"/>
    </location>
</feature>
<feature type="compositionally biased region" description="Basic and acidic residues" evidence="1">
    <location>
        <begin position="72"/>
        <end position="83"/>
    </location>
</feature>
<dbReference type="AlphaFoldDB" id="A0A8J6DKJ5"/>
<proteinExistence type="predicted"/>
<feature type="compositionally biased region" description="Polar residues" evidence="1">
    <location>
        <begin position="45"/>
        <end position="68"/>
    </location>
</feature>
<organism evidence="2 3">
    <name type="scientific">Galemys pyrenaicus</name>
    <name type="common">Iberian desman</name>
    <name type="synonym">Pyrenean desman</name>
    <dbReference type="NCBI Taxonomy" id="202257"/>
    <lineage>
        <taxon>Eukaryota</taxon>
        <taxon>Metazoa</taxon>
        <taxon>Chordata</taxon>
        <taxon>Craniata</taxon>
        <taxon>Vertebrata</taxon>
        <taxon>Euteleostomi</taxon>
        <taxon>Mammalia</taxon>
        <taxon>Eutheria</taxon>
        <taxon>Laurasiatheria</taxon>
        <taxon>Eulipotyphla</taxon>
        <taxon>Talpidae</taxon>
        <taxon>Galemys</taxon>
    </lineage>
</organism>
<accession>A0A8J6DKJ5</accession>
<evidence type="ECO:0000256" key="1">
    <source>
        <dbReference type="SAM" id="MobiDB-lite"/>
    </source>
</evidence>
<sequence>MTLPISAHVQLGCAHLRMPTLECSQHHRHRAGGVQEVALPGISPTLDTNPELNTVSEKNYRTSWQRITEIQPEPRSEEAPERRERKHPKGKGSAANDKNNLAENQDAKTDQKAEGGDAWKDCYDHAFQPLTGPERMPERHIQLYSNPSKHLVHTQASPLLAPPLVLADHGRHVSLKNEARPGHPAPPRDWLKVGGSNSHPGGEEEGKGQNPLPGGKRAHESREAGQKIYFPVIAETLSTETEVMQVCPPSPGSFIHAISTQGAVKLHSTEMCWDSESTVPLHQPDHQNQ</sequence>
<feature type="region of interest" description="Disordered" evidence="1">
    <location>
        <begin position="176"/>
        <end position="223"/>
    </location>
</feature>
<protein>
    <submittedName>
        <fullName evidence="2">Uncharacterized protein</fullName>
    </submittedName>
</protein>
<dbReference type="Proteomes" id="UP000700334">
    <property type="component" value="Unassembled WGS sequence"/>
</dbReference>
<evidence type="ECO:0000313" key="3">
    <source>
        <dbReference type="Proteomes" id="UP000700334"/>
    </source>
</evidence>
<feature type="compositionally biased region" description="Basic and acidic residues" evidence="1">
    <location>
        <begin position="105"/>
        <end position="116"/>
    </location>
</feature>
<dbReference type="EMBL" id="JAGFMF010011858">
    <property type="protein sequence ID" value="KAG8511085.1"/>
    <property type="molecule type" value="Genomic_DNA"/>
</dbReference>
<reference evidence="2" key="1">
    <citation type="journal article" date="2021" name="Evol. Appl.">
        <title>The genome of the Pyrenean desman and the effects of bottlenecks and inbreeding on the genomic landscape of an endangered species.</title>
        <authorList>
            <person name="Escoda L."/>
            <person name="Castresana J."/>
        </authorList>
    </citation>
    <scope>NUCLEOTIDE SEQUENCE</scope>
    <source>
        <strain evidence="2">IBE-C5619</strain>
    </source>
</reference>